<dbReference type="InterPro" id="IPR036412">
    <property type="entry name" value="HAD-like_sf"/>
</dbReference>
<keyword evidence="3" id="KW-0963">Cytoplasm</keyword>
<dbReference type="GO" id="GO:0016791">
    <property type="term" value="F:phosphatase activity"/>
    <property type="evidence" value="ECO:0007669"/>
    <property type="project" value="InterPro"/>
</dbReference>
<dbReference type="Gene3D" id="3.40.50.1000">
    <property type="entry name" value="HAD superfamily/HAD-like"/>
    <property type="match status" value="1"/>
</dbReference>
<comment type="subcellular location">
    <subcellularLocation>
        <location evidence="1">Cytoplasm</location>
    </subcellularLocation>
</comment>
<dbReference type="InterPro" id="IPR006543">
    <property type="entry name" value="Histidinol-phos"/>
</dbReference>
<organism evidence="8">
    <name type="scientific">uncultured delta proteobacterium</name>
    <dbReference type="NCBI Taxonomy" id="34034"/>
    <lineage>
        <taxon>Bacteria</taxon>
        <taxon>Deltaproteobacteria</taxon>
        <taxon>environmental samples</taxon>
    </lineage>
</organism>
<sequence length="209" mass="21808">MTASPITAVLLDRDGTVIADKHYLADPAGVELLPGSAKGLRALALAGLRLFIVTNQSGIGRGYFSVADYHACHAALETLLEKEGISLSGSAFCPHAPEEDCGCRKPSPGMWRNLAAAHGLEPSQTAMVGDKAEDILFGRRAGFAATVLVLTGKGRDAAARLQLPLPGPGEAFRPLDFHSLDPALDDSLPHAVAHDLSGAAAYLLSFGDK</sequence>
<dbReference type="NCBIfam" id="TIGR01662">
    <property type="entry name" value="HAD-SF-IIIA"/>
    <property type="match status" value="1"/>
</dbReference>
<dbReference type="PANTHER" id="PTHR42891:SF1">
    <property type="entry name" value="D-GLYCERO-BETA-D-MANNO-HEPTOSE-1,7-BISPHOSPHATE 7-PHOSPHATASE"/>
    <property type="match status" value="1"/>
</dbReference>
<dbReference type="InterPro" id="IPR023214">
    <property type="entry name" value="HAD_sf"/>
</dbReference>
<keyword evidence="6" id="KW-0119">Carbohydrate metabolism</keyword>
<evidence type="ECO:0000256" key="6">
    <source>
        <dbReference type="ARBA" id="ARBA00023277"/>
    </source>
</evidence>
<evidence type="ECO:0000256" key="4">
    <source>
        <dbReference type="ARBA" id="ARBA00022723"/>
    </source>
</evidence>
<evidence type="ECO:0000256" key="3">
    <source>
        <dbReference type="ARBA" id="ARBA00022490"/>
    </source>
</evidence>
<protein>
    <recommendedName>
        <fullName evidence="7">D,D-heptose 1,7-bisphosphate phosphatase</fullName>
    </recommendedName>
</protein>
<dbReference type="PANTHER" id="PTHR42891">
    <property type="entry name" value="D-GLYCERO-BETA-D-MANNO-HEPTOSE-1,7-BISPHOSPHATE 7-PHOSPHATASE"/>
    <property type="match status" value="1"/>
</dbReference>
<gene>
    <name evidence="8" type="ORF">KL86DPRO_10970</name>
</gene>
<comment type="similarity">
    <text evidence="2">Belongs to the GmhB family.</text>
</comment>
<evidence type="ECO:0000256" key="2">
    <source>
        <dbReference type="ARBA" id="ARBA00005628"/>
    </source>
</evidence>
<dbReference type="SUPFAM" id="SSF56784">
    <property type="entry name" value="HAD-like"/>
    <property type="match status" value="1"/>
</dbReference>
<evidence type="ECO:0000313" key="8">
    <source>
        <dbReference type="EMBL" id="SBV96007.1"/>
    </source>
</evidence>
<keyword evidence="4" id="KW-0479">Metal-binding</keyword>
<dbReference type="NCBIfam" id="TIGR01656">
    <property type="entry name" value="Histidinol-ppas"/>
    <property type="match status" value="1"/>
</dbReference>
<dbReference type="GO" id="GO:0005737">
    <property type="term" value="C:cytoplasm"/>
    <property type="evidence" value="ECO:0007669"/>
    <property type="project" value="UniProtKB-SubCell"/>
</dbReference>
<reference evidence="8" key="1">
    <citation type="submission" date="2016-04" db="EMBL/GenBank/DDBJ databases">
        <authorList>
            <person name="Evans L.H."/>
            <person name="Alamgir A."/>
            <person name="Owens N."/>
            <person name="Weber N.D."/>
            <person name="Virtaneva K."/>
            <person name="Barbian K."/>
            <person name="Babar A."/>
            <person name="Rosenke K."/>
        </authorList>
    </citation>
    <scope>NUCLEOTIDE SEQUENCE</scope>
    <source>
        <strain evidence="8">86</strain>
    </source>
</reference>
<dbReference type="GO" id="GO:0005975">
    <property type="term" value="P:carbohydrate metabolic process"/>
    <property type="evidence" value="ECO:0007669"/>
    <property type="project" value="InterPro"/>
</dbReference>
<dbReference type="InterPro" id="IPR004446">
    <property type="entry name" value="Heptose_bisP_phosphatase"/>
</dbReference>
<dbReference type="CDD" id="cd07503">
    <property type="entry name" value="HAD_HisB-N"/>
    <property type="match status" value="1"/>
</dbReference>
<accession>A0A212J987</accession>
<evidence type="ECO:0000256" key="5">
    <source>
        <dbReference type="ARBA" id="ARBA00022801"/>
    </source>
</evidence>
<dbReference type="EMBL" id="FLUQ01000001">
    <property type="protein sequence ID" value="SBV96007.1"/>
    <property type="molecule type" value="Genomic_DNA"/>
</dbReference>
<evidence type="ECO:0000256" key="1">
    <source>
        <dbReference type="ARBA" id="ARBA00004496"/>
    </source>
</evidence>
<dbReference type="GO" id="GO:0046872">
    <property type="term" value="F:metal ion binding"/>
    <property type="evidence" value="ECO:0007669"/>
    <property type="project" value="UniProtKB-KW"/>
</dbReference>
<proteinExistence type="inferred from homology"/>
<keyword evidence="5 8" id="KW-0378">Hydrolase</keyword>
<evidence type="ECO:0000256" key="7">
    <source>
        <dbReference type="ARBA" id="ARBA00031828"/>
    </source>
</evidence>
<name>A0A212J987_9DELT</name>
<dbReference type="AlphaFoldDB" id="A0A212J987"/>
<dbReference type="Pfam" id="PF13242">
    <property type="entry name" value="Hydrolase_like"/>
    <property type="match status" value="1"/>
</dbReference>
<dbReference type="InterPro" id="IPR006549">
    <property type="entry name" value="HAD-SF_hydro_IIIA"/>
</dbReference>